<keyword evidence="1" id="KW-0732">Signal</keyword>
<dbReference type="Proteomes" id="UP001161691">
    <property type="component" value="Unassembled WGS sequence"/>
</dbReference>
<reference evidence="2" key="1">
    <citation type="submission" date="2023-04" db="EMBL/GenBank/DDBJ databases">
        <title>Comparative genomic analysis of Cohnella hashimotonis sp. nov., isolated from the International Space Station.</title>
        <authorList>
            <person name="Venkateswaran K."/>
            <person name="Simpson A."/>
        </authorList>
    </citation>
    <scope>NUCLEOTIDE SEQUENCE</scope>
    <source>
        <strain evidence="2">F6_2S_P_1</strain>
    </source>
</reference>
<evidence type="ECO:0000313" key="2">
    <source>
        <dbReference type="EMBL" id="MDI4648926.1"/>
    </source>
</evidence>
<dbReference type="Gene3D" id="2.30.110.20">
    <property type="entry name" value="Hcp1-like"/>
    <property type="match status" value="1"/>
</dbReference>
<dbReference type="EMBL" id="JAGRPV010000001">
    <property type="protein sequence ID" value="MDI4648926.1"/>
    <property type="molecule type" value="Genomic_DNA"/>
</dbReference>
<gene>
    <name evidence="2" type="ORF">KB449_28575</name>
</gene>
<dbReference type="Pfam" id="PF05638">
    <property type="entry name" value="T6SS_HCP"/>
    <property type="match status" value="1"/>
</dbReference>
<dbReference type="PANTHER" id="PTHR36152">
    <property type="entry name" value="CYTOPLASMIC PROTEIN-RELATED"/>
    <property type="match status" value="1"/>
</dbReference>
<evidence type="ECO:0000256" key="1">
    <source>
        <dbReference type="SAM" id="SignalP"/>
    </source>
</evidence>
<evidence type="ECO:0000313" key="3">
    <source>
        <dbReference type="Proteomes" id="UP001161691"/>
    </source>
</evidence>
<dbReference type="InterPro" id="IPR008514">
    <property type="entry name" value="T6SS_Hcp"/>
</dbReference>
<accession>A0ABT6TQ11</accession>
<protein>
    <submittedName>
        <fullName evidence="2">Type VI secretion system tube protein Hcp</fullName>
    </submittedName>
</protein>
<name>A0ABT6TQ11_9BACL</name>
<organism evidence="2 3">
    <name type="scientific">Cohnella hashimotonis</name>
    <dbReference type="NCBI Taxonomy" id="2826895"/>
    <lineage>
        <taxon>Bacteria</taxon>
        <taxon>Bacillati</taxon>
        <taxon>Bacillota</taxon>
        <taxon>Bacilli</taxon>
        <taxon>Bacillales</taxon>
        <taxon>Paenibacillaceae</taxon>
        <taxon>Cohnella</taxon>
    </lineage>
</organism>
<dbReference type="RefSeq" id="WP_282911601.1">
    <property type="nucleotide sequence ID" value="NZ_JAGRPV010000001.1"/>
</dbReference>
<keyword evidence="3" id="KW-1185">Reference proteome</keyword>
<sequence length="190" mass="19911">MFARLLPRSAVLLIASLIFAIFAPLSASAATGGNYILLTLDGVKGESTAEVGKGAIDILNVSFGAVNPGSASAGSGSGSGKPSFQEFSFMKFQDSASLSLLANLTSGKAIKSGTLSFYNAQSKKPYLTIKLETIFVTSDVYGATQGTDRMTESFTLTAKKLTFTYQQTGPKGESLPAQTFEFDLSKNKAS</sequence>
<dbReference type="InterPro" id="IPR053165">
    <property type="entry name" value="HSI-I_assembly_Hcp1"/>
</dbReference>
<feature type="chain" id="PRO_5046233660" evidence="1">
    <location>
        <begin position="30"/>
        <end position="190"/>
    </location>
</feature>
<feature type="signal peptide" evidence="1">
    <location>
        <begin position="1"/>
        <end position="29"/>
    </location>
</feature>
<comment type="caution">
    <text evidence="2">The sequence shown here is derived from an EMBL/GenBank/DDBJ whole genome shotgun (WGS) entry which is preliminary data.</text>
</comment>
<dbReference type="SUPFAM" id="SSF141452">
    <property type="entry name" value="Hcp1-like"/>
    <property type="match status" value="1"/>
</dbReference>
<dbReference type="InterPro" id="IPR036624">
    <property type="entry name" value="Hcp1-lik_sf"/>
</dbReference>
<dbReference type="PANTHER" id="PTHR36152:SF1">
    <property type="entry name" value="UBIQUITIN-LIKE DOMAIN-CONTAINING PROTEIN"/>
    <property type="match status" value="1"/>
</dbReference>
<proteinExistence type="predicted"/>